<evidence type="ECO:0000313" key="2">
    <source>
        <dbReference type="Proteomes" id="UP000321248"/>
    </source>
</evidence>
<dbReference type="AlphaFoldDB" id="A0A5C8KQ53"/>
<sequence length="194" mass="21818">MTCRPLSLSVVVLIGLALWPVAEAEAMRCGGRVVSSGDYDFQVRERCGEPHWVETRRELLTQGAYGPLERRQERVIEAWYYDRGANALVQRLVFVDGRLSRTESAGYGPGARTGNCGDVDFSRGATTGEIALRCGQPDSRALRYRDEIRRDSRGNELLRPREVEEWVYAGSGGRLGRLLLFEDGRLQRVSTLPR</sequence>
<dbReference type="OrthoDB" id="8906462at2"/>
<dbReference type="Pfam" id="PF11006">
    <property type="entry name" value="DUF2845"/>
    <property type="match status" value="2"/>
</dbReference>
<dbReference type="RefSeq" id="WP_147891823.1">
    <property type="nucleotide sequence ID" value="NZ_VRTS01000006.1"/>
</dbReference>
<reference evidence="1 2" key="1">
    <citation type="submission" date="2019-08" db="EMBL/GenBank/DDBJ databases">
        <authorList>
            <person name="Karlyshev A.V."/>
        </authorList>
    </citation>
    <scope>NUCLEOTIDE SEQUENCE [LARGE SCALE GENOMIC DNA]</scope>
    <source>
        <strain evidence="1 2">Alg18-2.2</strain>
    </source>
</reference>
<dbReference type="EMBL" id="VRTS01000006">
    <property type="protein sequence ID" value="TXK62030.1"/>
    <property type="molecule type" value="Genomic_DNA"/>
</dbReference>
<protein>
    <submittedName>
        <fullName evidence="1">DUF2845 domain-containing protein</fullName>
    </submittedName>
</protein>
<organism evidence="1 2">
    <name type="scientific">Alkalisalibacterium limincola</name>
    <dbReference type="NCBI Taxonomy" id="2699169"/>
    <lineage>
        <taxon>Bacteria</taxon>
        <taxon>Pseudomonadati</taxon>
        <taxon>Pseudomonadota</taxon>
        <taxon>Gammaproteobacteria</taxon>
        <taxon>Lysobacterales</taxon>
        <taxon>Lysobacteraceae</taxon>
        <taxon>Alkalisalibacterium</taxon>
    </lineage>
</organism>
<dbReference type="Proteomes" id="UP000321248">
    <property type="component" value="Unassembled WGS sequence"/>
</dbReference>
<evidence type="ECO:0000313" key="1">
    <source>
        <dbReference type="EMBL" id="TXK62030.1"/>
    </source>
</evidence>
<dbReference type="InterPro" id="IPR021268">
    <property type="entry name" value="DUF2845"/>
</dbReference>
<gene>
    <name evidence="1" type="ORF">FU658_09240</name>
</gene>
<comment type="caution">
    <text evidence="1">The sequence shown here is derived from an EMBL/GenBank/DDBJ whole genome shotgun (WGS) entry which is preliminary data.</text>
</comment>
<proteinExistence type="predicted"/>
<keyword evidence="2" id="KW-1185">Reference proteome</keyword>
<name>A0A5C8KQ53_9GAMM</name>
<accession>A0A5C8KQ53</accession>